<reference evidence="2" key="1">
    <citation type="submission" date="2017-09" db="EMBL/GenBank/DDBJ databases">
        <title>Depth-based differentiation of microbial function through sediment-hosted aquifers and enrichment of novel symbionts in the deep terrestrial subsurface.</title>
        <authorList>
            <person name="Probst A.J."/>
            <person name="Ladd B."/>
            <person name="Jarett J.K."/>
            <person name="Geller-Mcgrath D.E."/>
            <person name="Sieber C.M.K."/>
            <person name="Emerson J.B."/>
            <person name="Anantharaman K."/>
            <person name="Thomas B.C."/>
            <person name="Malmstrom R."/>
            <person name="Stieglmeier M."/>
            <person name="Klingl A."/>
            <person name="Woyke T."/>
            <person name="Ryan C.M."/>
            <person name="Banfield J.F."/>
        </authorList>
    </citation>
    <scope>NUCLEOTIDE SEQUENCE [LARGE SCALE GENOMIC DNA]</scope>
</reference>
<proteinExistence type="predicted"/>
<name>A0A2M8L479_9BACT</name>
<accession>A0A2M8L479</accession>
<dbReference type="Proteomes" id="UP000231474">
    <property type="component" value="Unassembled WGS sequence"/>
</dbReference>
<protein>
    <submittedName>
        <fullName evidence="1">Uncharacterized protein</fullName>
    </submittedName>
</protein>
<gene>
    <name evidence="1" type="ORF">COU95_00815</name>
</gene>
<evidence type="ECO:0000313" key="2">
    <source>
        <dbReference type="Proteomes" id="UP000231474"/>
    </source>
</evidence>
<evidence type="ECO:0000313" key="1">
    <source>
        <dbReference type="EMBL" id="PJE67724.1"/>
    </source>
</evidence>
<dbReference type="EMBL" id="PFEK01000014">
    <property type="protein sequence ID" value="PJE67724.1"/>
    <property type="molecule type" value="Genomic_DNA"/>
</dbReference>
<comment type="caution">
    <text evidence="1">The sequence shown here is derived from an EMBL/GenBank/DDBJ whole genome shotgun (WGS) entry which is preliminary data.</text>
</comment>
<sequence>MHERPSHYTPTKDRLRELKERKGRIDQTVRELGMNVTHEITLGFLVDDKGNYHLLRKSRGELVDHQFPTIDQALNQIERVIETKLGFQEKIGRQIKIKFTGENEELVKIGAGLIESAKLYPTLPLKQQAKYAQEMAEMFLPALTNAQNVYKKRAAEILRTIIASEPPDTAEKLIEAGGDAFEAAIHGIHILTGETIRLIGGAGRQDVWERRAIDVYGRLLMHYDKFRSLEGEKRKACVKGIIYSLRGRWGIKDKLNSIKGNPYFKRIQSREIRRLDKLEHYLEDENFEAIERTLVGAIKKLRAIPRDRSRRINRLTGKPVRS</sequence>
<dbReference type="AlphaFoldDB" id="A0A2M8L479"/>
<organism evidence="1 2">
    <name type="scientific">Candidatus Shapirobacteria bacterium CG10_big_fil_rev_8_21_14_0_10_40_9</name>
    <dbReference type="NCBI Taxonomy" id="1974888"/>
    <lineage>
        <taxon>Bacteria</taxon>
        <taxon>Candidatus Shapironibacteriota</taxon>
    </lineage>
</organism>